<evidence type="ECO:0000313" key="1">
    <source>
        <dbReference type="EMBL" id="VBB42844.1"/>
    </source>
</evidence>
<dbReference type="AlphaFoldDB" id="A0A653A4A5"/>
<dbReference type="EMBL" id="UPXX01000015">
    <property type="protein sequence ID" value="VBB42844.1"/>
    <property type="molecule type" value="Genomic_DNA"/>
</dbReference>
<accession>A0A653A4A5</accession>
<reference evidence="1" key="1">
    <citation type="submission" date="2018-07" db="EMBL/GenBank/DDBJ databases">
        <authorList>
            <consortium name="Genoscope - CEA"/>
            <person name="William W."/>
        </authorList>
    </citation>
    <scope>NUCLEOTIDE SEQUENCE</scope>
    <source>
        <strain evidence="1">IK1</strain>
    </source>
</reference>
<gene>
    <name evidence="1" type="ORF">TRIP_B220092</name>
</gene>
<name>A0A653A4A5_UNCDX</name>
<organism evidence="1">
    <name type="scientific">Uncultured Desulfatiglans sp</name>
    <dbReference type="NCBI Taxonomy" id="1748965"/>
    <lineage>
        <taxon>Bacteria</taxon>
        <taxon>Pseudomonadati</taxon>
        <taxon>Thermodesulfobacteriota</taxon>
        <taxon>Desulfobacteria</taxon>
        <taxon>Desulfatiglandales</taxon>
        <taxon>Desulfatiglandaceae</taxon>
        <taxon>Desulfatiglans</taxon>
        <taxon>environmental samples</taxon>
    </lineage>
</organism>
<proteinExistence type="predicted"/>
<sequence>MYEKARQFLSEWESATDRDAFIDETWNKKAEYAQRLFLNFWALCDNMRPASEKGRFLERIGWAAKQLSRGPLDHSALNGLIMRVDGEEAPLSEDIVAEIFELFMTPNYEPPLLKKGKAPDPFTETLLHFHCLWIFYALGAAPDSAVPLSVALKMDLVLTQLAEAGAAAYMLACQQIPDKERTQASAAQVAQGKTKRMQRVIEAFYRVEIPEGAGPDKTARLVREYLARKLKNPPSQSTVKRYLRDEGLIS</sequence>
<protein>
    <submittedName>
        <fullName evidence="1">Uncharacterized protein</fullName>
    </submittedName>
</protein>